<dbReference type="GO" id="GO:0007165">
    <property type="term" value="P:signal transduction"/>
    <property type="evidence" value="ECO:0007669"/>
    <property type="project" value="TreeGrafter"/>
</dbReference>
<dbReference type="CDD" id="cd06782">
    <property type="entry name" value="cpPDZ_CPP-like"/>
    <property type="match status" value="1"/>
</dbReference>
<keyword evidence="2 5" id="KW-0645">Protease</keyword>
<dbReference type="SMART" id="SM00228">
    <property type="entry name" value="PDZ"/>
    <property type="match status" value="1"/>
</dbReference>
<dbReference type="Gene3D" id="3.30.750.44">
    <property type="match status" value="1"/>
</dbReference>
<dbReference type="AlphaFoldDB" id="A0A3D9KXQ9"/>
<dbReference type="GO" id="GO:0030288">
    <property type="term" value="C:outer membrane-bounded periplasmic space"/>
    <property type="evidence" value="ECO:0007669"/>
    <property type="project" value="TreeGrafter"/>
</dbReference>
<dbReference type="PROSITE" id="PS50106">
    <property type="entry name" value="PDZ"/>
    <property type="match status" value="1"/>
</dbReference>
<dbReference type="OrthoDB" id="9812068at2"/>
<organism evidence="7 8">
    <name type="scientific">Marinoscillum furvescens DSM 4134</name>
    <dbReference type="NCBI Taxonomy" id="1122208"/>
    <lineage>
        <taxon>Bacteria</taxon>
        <taxon>Pseudomonadati</taxon>
        <taxon>Bacteroidota</taxon>
        <taxon>Cytophagia</taxon>
        <taxon>Cytophagales</taxon>
        <taxon>Reichenbachiellaceae</taxon>
        <taxon>Marinoscillum</taxon>
    </lineage>
</organism>
<evidence type="ECO:0000256" key="4">
    <source>
        <dbReference type="ARBA" id="ARBA00022825"/>
    </source>
</evidence>
<feature type="domain" description="PDZ" evidence="6">
    <location>
        <begin position="86"/>
        <end position="151"/>
    </location>
</feature>
<dbReference type="Gene3D" id="2.30.42.10">
    <property type="match status" value="1"/>
</dbReference>
<dbReference type="GO" id="GO:0008236">
    <property type="term" value="F:serine-type peptidase activity"/>
    <property type="evidence" value="ECO:0007669"/>
    <property type="project" value="UniProtKB-KW"/>
</dbReference>
<evidence type="ECO:0000256" key="1">
    <source>
        <dbReference type="ARBA" id="ARBA00009179"/>
    </source>
</evidence>
<dbReference type="InterPro" id="IPR001478">
    <property type="entry name" value="PDZ"/>
</dbReference>
<comment type="caution">
    <text evidence="7">The sequence shown here is derived from an EMBL/GenBank/DDBJ whole genome shotgun (WGS) entry which is preliminary data.</text>
</comment>
<dbReference type="SUPFAM" id="SSF52096">
    <property type="entry name" value="ClpP/crotonase"/>
    <property type="match status" value="1"/>
</dbReference>
<gene>
    <name evidence="7" type="ORF">C7460_1244</name>
</gene>
<dbReference type="EMBL" id="QREG01000024">
    <property type="protein sequence ID" value="RED93594.1"/>
    <property type="molecule type" value="Genomic_DNA"/>
</dbReference>
<dbReference type="Proteomes" id="UP000256779">
    <property type="component" value="Unassembled WGS sequence"/>
</dbReference>
<reference evidence="7 8" key="1">
    <citation type="submission" date="2018-07" db="EMBL/GenBank/DDBJ databases">
        <title>Genomic Encyclopedia of Type Strains, Phase IV (KMG-IV): sequencing the most valuable type-strain genomes for metagenomic binning, comparative biology and taxonomic classification.</title>
        <authorList>
            <person name="Goeker M."/>
        </authorList>
    </citation>
    <scope>NUCLEOTIDE SEQUENCE [LARGE SCALE GENOMIC DNA]</scope>
    <source>
        <strain evidence="7 8">DSM 4134</strain>
    </source>
</reference>
<evidence type="ECO:0000259" key="6">
    <source>
        <dbReference type="PROSITE" id="PS50106"/>
    </source>
</evidence>
<dbReference type="CDD" id="cd07560">
    <property type="entry name" value="Peptidase_S41_CPP"/>
    <property type="match status" value="1"/>
</dbReference>
<evidence type="ECO:0000313" key="7">
    <source>
        <dbReference type="EMBL" id="RED93594.1"/>
    </source>
</evidence>
<accession>A0A3D9KXQ9</accession>
<sequence>MTRKWKAFLIAGSLGFGLLAFDQPLNDRTFEIVKNLDIFATLYKEVNSYYVDEINPSQLMRKGIGSMLSSLDPYTTYIPEDDIEDYRTITTGEYGGIGAVVDKKDGVSTIVLPYEGYPAHKAGLIAGDKIIKINGIALKGKSSDQISKLLKGQSNSELVLTIERYGKEAPFDVTLSRERITINNVPYSGMVTDNIGYLKLTDFTTEAGAEVKNAVNELKEDGAEKIILDLRGNPGGLLEEAVNVSNVFVGKGREVVTTRGKLKNWTKTYKTLNEAADEDIPLVVLVSNGSASASEIVSGVMQDYDRGVLVGQRTYGKGLVQQTRPLAYNSQLKVTTGKYYIPSGRCIQAIDYSHRNPDGSVGKIPDSLKSEFKTANGRSVYDGGGVNPDIEVETQELAPITISLLSNDLIFHFATRYFYEHPEIPDAKEFKLTDAEYQEFKQWLQDKDLNYTTQVERDIDKLIASSKKEQYYEDIAEQIEALREETLHNKDQDLVTFKPEIKKLLEREIAGRYYYQAGMVEAMFDQDKEVLAAIEVLNDTERYQQILKGE</sequence>
<keyword evidence="4 5" id="KW-0720">Serine protease</keyword>
<dbReference type="GO" id="GO:0004175">
    <property type="term" value="F:endopeptidase activity"/>
    <property type="evidence" value="ECO:0007669"/>
    <property type="project" value="TreeGrafter"/>
</dbReference>
<dbReference type="InterPro" id="IPR004447">
    <property type="entry name" value="Peptidase_S41A"/>
</dbReference>
<dbReference type="InterPro" id="IPR041489">
    <property type="entry name" value="PDZ_6"/>
</dbReference>
<evidence type="ECO:0000313" key="8">
    <source>
        <dbReference type="Proteomes" id="UP000256779"/>
    </source>
</evidence>
<dbReference type="GO" id="GO:0006508">
    <property type="term" value="P:proteolysis"/>
    <property type="evidence" value="ECO:0007669"/>
    <property type="project" value="UniProtKB-KW"/>
</dbReference>
<comment type="similarity">
    <text evidence="1 5">Belongs to the peptidase S41A family.</text>
</comment>
<dbReference type="SMART" id="SM00245">
    <property type="entry name" value="TSPc"/>
    <property type="match status" value="1"/>
</dbReference>
<evidence type="ECO:0000256" key="3">
    <source>
        <dbReference type="ARBA" id="ARBA00022801"/>
    </source>
</evidence>
<dbReference type="PANTHER" id="PTHR32060:SF30">
    <property type="entry name" value="CARBOXY-TERMINAL PROCESSING PROTEASE CTPA"/>
    <property type="match status" value="1"/>
</dbReference>
<dbReference type="NCBIfam" id="TIGR00225">
    <property type="entry name" value="prc"/>
    <property type="match status" value="1"/>
</dbReference>
<keyword evidence="8" id="KW-1185">Reference proteome</keyword>
<dbReference type="InterPro" id="IPR005151">
    <property type="entry name" value="Tail-specific_protease"/>
</dbReference>
<dbReference type="Gene3D" id="3.90.226.10">
    <property type="entry name" value="2-enoyl-CoA Hydratase, Chain A, domain 1"/>
    <property type="match status" value="1"/>
</dbReference>
<dbReference type="PANTHER" id="PTHR32060">
    <property type="entry name" value="TAIL-SPECIFIC PROTEASE"/>
    <property type="match status" value="1"/>
</dbReference>
<dbReference type="InterPro" id="IPR029045">
    <property type="entry name" value="ClpP/crotonase-like_dom_sf"/>
</dbReference>
<dbReference type="InterPro" id="IPR036034">
    <property type="entry name" value="PDZ_sf"/>
</dbReference>
<proteinExistence type="inferred from homology"/>
<name>A0A3D9KXQ9_MARFU</name>
<dbReference type="RefSeq" id="WP_115869827.1">
    <property type="nucleotide sequence ID" value="NZ_QREG01000024.1"/>
</dbReference>
<dbReference type="Pfam" id="PF17820">
    <property type="entry name" value="PDZ_6"/>
    <property type="match status" value="1"/>
</dbReference>
<evidence type="ECO:0000256" key="5">
    <source>
        <dbReference type="RuleBase" id="RU004404"/>
    </source>
</evidence>
<keyword evidence="3 5" id="KW-0378">Hydrolase</keyword>
<evidence type="ECO:0000256" key="2">
    <source>
        <dbReference type="ARBA" id="ARBA00022670"/>
    </source>
</evidence>
<dbReference type="SUPFAM" id="SSF50156">
    <property type="entry name" value="PDZ domain-like"/>
    <property type="match status" value="1"/>
</dbReference>
<protein>
    <submittedName>
        <fullName evidence="7">S41A family C-terminal processing peptidase-3</fullName>
    </submittedName>
</protein>
<dbReference type="Pfam" id="PF03572">
    <property type="entry name" value="Peptidase_S41"/>
    <property type="match status" value="1"/>
</dbReference>